<name>A0A7S0KVH7_MICPS</name>
<organism evidence="1">
    <name type="scientific">Micromonas pusilla</name>
    <name type="common">Picoplanktonic green alga</name>
    <name type="synonym">Chromulina pusilla</name>
    <dbReference type="NCBI Taxonomy" id="38833"/>
    <lineage>
        <taxon>Eukaryota</taxon>
        <taxon>Viridiplantae</taxon>
        <taxon>Chlorophyta</taxon>
        <taxon>Mamiellophyceae</taxon>
        <taxon>Mamiellales</taxon>
        <taxon>Mamiellaceae</taxon>
        <taxon>Micromonas</taxon>
    </lineage>
</organism>
<proteinExistence type="predicted"/>
<dbReference type="InterPro" id="IPR014710">
    <property type="entry name" value="RmlC-like_jellyroll"/>
</dbReference>
<evidence type="ECO:0000313" key="1">
    <source>
        <dbReference type="EMBL" id="CAD8593987.1"/>
    </source>
</evidence>
<reference evidence="1" key="1">
    <citation type="submission" date="2021-01" db="EMBL/GenBank/DDBJ databases">
        <authorList>
            <person name="Corre E."/>
            <person name="Pelletier E."/>
            <person name="Niang G."/>
            <person name="Scheremetjew M."/>
            <person name="Finn R."/>
            <person name="Kale V."/>
            <person name="Holt S."/>
            <person name="Cochrane G."/>
            <person name="Meng A."/>
            <person name="Brown T."/>
            <person name="Cohen L."/>
        </authorList>
    </citation>
    <scope>NUCLEOTIDE SEQUENCE</scope>
    <source>
        <strain evidence="1">CCMP494</strain>
    </source>
</reference>
<dbReference type="AlphaFoldDB" id="A0A7S0KVH7"/>
<dbReference type="Gene3D" id="2.60.120.10">
    <property type="entry name" value="Jelly Rolls"/>
    <property type="match status" value="1"/>
</dbReference>
<dbReference type="EMBL" id="HBEV01014629">
    <property type="protein sequence ID" value="CAD8593987.1"/>
    <property type="molecule type" value="Transcribed_RNA"/>
</dbReference>
<sequence>MTIIDYSAGTLKDMGLAQAKVVTMDDKTTMEITLKPGFDWLKEVSPKLPGCPEWCPANHFGYLQSGTMKVQYKDGSTETVNAGSSYNIPPGHLPEVIGDIPCVMVEFSQSTAAVVKDMKD</sequence>
<gene>
    <name evidence="1" type="ORF">MSP1404_LOCUS11391</name>
</gene>
<accession>A0A7S0KVH7</accession>
<dbReference type="SUPFAM" id="SSF51182">
    <property type="entry name" value="RmlC-like cupins"/>
    <property type="match status" value="1"/>
</dbReference>
<evidence type="ECO:0008006" key="2">
    <source>
        <dbReference type="Google" id="ProtNLM"/>
    </source>
</evidence>
<dbReference type="InterPro" id="IPR011051">
    <property type="entry name" value="RmlC_Cupin_sf"/>
</dbReference>
<protein>
    <recommendedName>
        <fullName evidence="2">Cupin 2 conserved barrel domain-containing protein</fullName>
    </recommendedName>
</protein>